<evidence type="ECO:0000256" key="1">
    <source>
        <dbReference type="ARBA" id="ARBA00022723"/>
    </source>
</evidence>
<dbReference type="PROSITE" id="PS50178">
    <property type="entry name" value="ZF_FYVE"/>
    <property type="match status" value="1"/>
</dbReference>
<dbReference type="SMART" id="SM00064">
    <property type="entry name" value="FYVE"/>
    <property type="match status" value="1"/>
</dbReference>
<evidence type="ECO:0000259" key="6">
    <source>
        <dbReference type="PROSITE" id="PS50178"/>
    </source>
</evidence>
<evidence type="ECO:0000256" key="3">
    <source>
        <dbReference type="ARBA" id="ARBA00022833"/>
    </source>
</evidence>
<gene>
    <name evidence="7" type="ORF">KVV02_008254</name>
</gene>
<evidence type="ECO:0000256" key="4">
    <source>
        <dbReference type="PROSITE-ProRule" id="PRU00091"/>
    </source>
</evidence>
<feature type="region of interest" description="Disordered" evidence="5">
    <location>
        <begin position="256"/>
        <end position="275"/>
    </location>
</feature>
<dbReference type="InterPro" id="IPR017455">
    <property type="entry name" value="Znf_FYVE-rel"/>
</dbReference>
<evidence type="ECO:0000256" key="5">
    <source>
        <dbReference type="SAM" id="MobiDB-lite"/>
    </source>
</evidence>
<sequence>MTQPATQHSRMPPQHRQALQEQQQQQQQPQQQPILQAPTLQDIEQKYSQLPPQYRQAILEKQQKQYQQQLLEQQRGSQQQQPQRLPPGSSTQKNQASDPAARSAEESSSRTSSGGVQSDSVGSWSPTRQRNASAPMKSVYRVERDSDSVSMSTTSSRAGPGRAHWKPDHSTLVCTWPGCRLEFGFFDRRHHCRKCGDIFCSAHCSREVPLDQALDFNPSEGILSRTCVGCYEAFEQWQGVLPSSSSRKVTFGQGSMISEGETEQQQQHGDATKSLNKTKRNIGRIPDGFLGGGSSEEFGREDIVRQSRPAVPGNIAIKKRPSTDQVTMPMPSVPHDWSWSTF</sequence>
<keyword evidence="3" id="KW-0862">Zinc</keyword>
<protein>
    <recommendedName>
        <fullName evidence="6">FYVE-type domain-containing protein</fullName>
    </recommendedName>
</protein>
<dbReference type="Proteomes" id="UP000717515">
    <property type="component" value="Unassembled WGS sequence"/>
</dbReference>
<dbReference type="CDD" id="cd15760">
    <property type="entry name" value="FYVE_scVPS27p_like"/>
    <property type="match status" value="1"/>
</dbReference>
<dbReference type="PANTHER" id="PTHR23164">
    <property type="entry name" value="EARLY ENDOSOME ANTIGEN 1"/>
    <property type="match status" value="1"/>
</dbReference>
<feature type="compositionally biased region" description="Polar residues" evidence="5">
    <location>
        <begin position="263"/>
        <end position="275"/>
    </location>
</feature>
<feature type="compositionally biased region" description="Low complexity" evidence="5">
    <location>
        <begin position="109"/>
        <end position="125"/>
    </location>
</feature>
<feature type="domain" description="FYVE-type" evidence="6">
    <location>
        <begin position="179"/>
        <end position="235"/>
    </location>
</feature>
<dbReference type="AlphaFoldDB" id="A0A9P8A5H2"/>
<evidence type="ECO:0000313" key="7">
    <source>
        <dbReference type="EMBL" id="KAG9322677.1"/>
    </source>
</evidence>
<keyword evidence="1" id="KW-0479">Metal-binding</keyword>
<name>A0A9P8A5H2_MORAP</name>
<feature type="compositionally biased region" description="Low complexity" evidence="5">
    <location>
        <begin position="12"/>
        <end position="41"/>
    </location>
</feature>
<dbReference type="Pfam" id="PF01363">
    <property type="entry name" value="FYVE"/>
    <property type="match status" value="1"/>
</dbReference>
<reference evidence="7" key="1">
    <citation type="submission" date="2021-07" db="EMBL/GenBank/DDBJ databases">
        <title>Draft genome of Mortierella alpina, strain LL118, isolated from an aspen leaf litter sample.</title>
        <authorList>
            <person name="Yang S."/>
            <person name="Vinatzer B.A."/>
        </authorList>
    </citation>
    <scope>NUCLEOTIDE SEQUENCE</scope>
    <source>
        <strain evidence="7">LL118</strain>
    </source>
</reference>
<dbReference type="PANTHER" id="PTHR23164:SF30">
    <property type="entry name" value="EARLY ENDOSOME ANTIGEN 1"/>
    <property type="match status" value="1"/>
</dbReference>
<evidence type="ECO:0000256" key="2">
    <source>
        <dbReference type="ARBA" id="ARBA00022771"/>
    </source>
</evidence>
<dbReference type="GO" id="GO:0008270">
    <property type="term" value="F:zinc ion binding"/>
    <property type="evidence" value="ECO:0007669"/>
    <property type="project" value="UniProtKB-KW"/>
</dbReference>
<comment type="caution">
    <text evidence="7">The sequence shown here is derived from an EMBL/GenBank/DDBJ whole genome shotgun (WGS) entry which is preliminary data.</text>
</comment>
<dbReference type="InterPro" id="IPR000306">
    <property type="entry name" value="Znf_FYVE"/>
</dbReference>
<feature type="region of interest" description="Disordered" evidence="5">
    <location>
        <begin position="321"/>
        <end position="342"/>
    </location>
</feature>
<dbReference type="InterPro" id="IPR013083">
    <property type="entry name" value="Znf_RING/FYVE/PHD"/>
</dbReference>
<evidence type="ECO:0000313" key="8">
    <source>
        <dbReference type="Proteomes" id="UP000717515"/>
    </source>
</evidence>
<feature type="compositionally biased region" description="Low complexity" evidence="5">
    <location>
        <begin position="64"/>
        <end position="89"/>
    </location>
</feature>
<dbReference type="InterPro" id="IPR011011">
    <property type="entry name" value="Znf_FYVE_PHD"/>
</dbReference>
<organism evidence="7 8">
    <name type="scientific">Mortierella alpina</name>
    <name type="common">Oleaginous fungus</name>
    <name type="synonym">Mortierella renispora</name>
    <dbReference type="NCBI Taxonomy" id="64518"/>
    <lineage>
        <taxon>Eukaryota</taxon>
        <taxon>Fungi</taxon>
        <taxon>Fungi incertae sedis</taxon>
        <taxon>Mucoromycota</taxon>
        <taxon>Mortierellomycotina</taxon>
        <taxon>Mortierellomycetes</taxon>
        <taxon>Mortierellales</taxon>
        <taxon>Mortierellaceae</taxon>
        <taxon>Mortierella</taxon>
    </lineage>
</organism>
<proteinExistence type="predicted"/>
<keyword evidence="2 4" id="KW-0863">Zinc-finger</keyword>
<accession>A0A9P8A5H2</accession>
<feature type="region of interest" description="Disordered" evidence="5">
    <location>
        <begin position="1"/>
        <end position="166"/>
    </location>
</feature>
<dbReference type="Gene3D" id="3.30.40.10">
    <property type="entry name" value="Zinc/RING finger domain, C3HC4 (zinc finger)"/>
    <property type="match status" value="1"/>
</dbReference>
<dbReference type="SUPFAM" id="SSF57903">
    <property type="entry name" value="FYVE/PHD zinc finger"/>
    <property type="match status" value="1"/>
</dbReference>
<dbReference type="EMBL" id="JAIFTL010000134">
    <property type="protein sequence ID" value="KAG9322677.1"/>
    <property type="molecule type" value="Genomic_DNA"/>
</dbReference>